<sequence length="45" mass="4662">MRPAVESAQLLKRPIRTSCVGPAGGGSRVSEIRASKRPNDLGGVS</sequence>
<evidence type="ECO:0000313" key="2">
    <source>
        <dbReference type="EMBL" id="QJW98948.1"/>
    </source>
</evidence>
<protein>
    <submittedName>
        <fullName evidence="2">Uncharacterized protein</fullName>
    </submittedName>
</protein>
<reference evidence="3" key="1">
    <citation type="submission" date="2020-05" db="EMBL/GenBank/DDBJ databases">
        <title>Frigoriglobus tundricola gen. nov., sp. nov., a psychrotolerant cellulolytic planctomycete of the family Gemmataceae with two divergent copies of 16S rRNA gene.</title>
        <authorList>
            <person name="Kulichevskaya I.S."/>
            <person name="Ivanova A.A."/>
            <person name="Naumoff D.G."/>
            <person name="Beletsky A.V."/>
            <person name="Rijpstra W.I.C."/>
            <person name="Sinninghe Damste J.S."/>
            <person name="Mardanov A.V."/>
            <person name="Ravin N.V."/>
            <person name="Dedysh S.N."/>
        </authorList>
    </citation>
    <scope>NUCLEOTIDE SEQUENCE [LARGE SCALE GENOMIC DNA]</scope>
    <source>
        <strain evidence="3">PL17</strain>
    </source>
</reference>
<feature type="compositionally biased region" description="Basic and acidic residues" evidence="1">
    <location>
        <begin position="30"/>
        <end position="39"/>
    </location>
</feature>
<gene>
    <name evidence="2" type="ORF">FTUN_6543</name>
</gene>
<proteinExistence type="predicted"/>
<dbReference type="Proteomes" id="UP000503447">
    <property type="component" value="Chromosome"/>
</dbReference>
<dbReference type="EMBL" id="CP053452">
    <property type="protein sequence ID" value="QJW98948.1"/>
    <property type="molecule type" value="Genomic_DNA"/>
</dbReference>
<dbReference type="KEGG" id="ftj:FTUN_6543"/>
<evidence type="ECO:0000313" key="3">
    <source>
        <dbReference type="Proteomes" id="UP000503447"/>
    </source>
</evidence>
<evidence type="ECO:0000256" key="1">
    <source>
        <dbReference type="SAM" id="MobiDB-lite"/>
    </source>
</evidence>
<name>A0A6M5YYL7_9BACT</name>
<organism evidence="2 3">
    <name type="scientific">Frigoriglobus tundricola</name>
    <dbReference type="NCBI Taxonomy" id="2774151"/>
    <lineage>
        <taxon>Bacteria</taxon>
        <taxon>Pseudomonadati</taxon>
        <taxon>Planctomycetota</taxon>
        <taxon>Planctomycetia</taxon>
        <taxon>Gemmatales</taxon>
        <taxon>Gemmataceae</taxon>
        <taxon>Frigoriglobus</taxon>
    </lineage>
</organism>
<keyword evidence="3" id="KW-1185">Reference proteome</keyword>
<accession>A0A6M5YYL7</accession>
<feature type="region of interest" description="Disordered" evidence="1">
    <location>
        <begin position="17"/>
        <end position="45"/>
    </location>
</feature>
<dbReference type="AlphaFoldDB" id="A0A6M5YYL7"/>